<sequence>MNSKADRRRQRAAEAEQHRRAGRRRRVLLASVLGFGLILIAPIPLTATAVPACIAGTPASECEPKRELQWVPLSRLVWQAIAARAE</sequence>
<proteinExistence type="predicted"/>
<evidence type="ECO:0000256" key="2">
    <source>
        <dbReference type="SAM" id="Phobius"/>
    </source>
</evidence>
<reference evidence="4" key="1">
    <citation type="journal article" date="2019" name="Int. J. Syst. Evol. Microbiol.">
        <title>The Global Catalogue of Microorganisms (GCM) 10K type strain sequencing project: providing services to taxonomists for standard genome sequencing and annotation.</title>
        <authorList>
            <consortium name="The Broad Institute Genomics Platform"/>
            <consortium name="The Broad Institute Genome Sequencing Center for Infectious Disease"/>
            <person name="Wu L."/>
            <person name="Ma J."/>
        </authorList>
    </citation>
    <scope>NUCLEOTIDE SEQUENCE [LARGE SCALE GENOMIC DNA]</scope>
    <source>
        <strain evidence="4">CCUG 50213</strain>
    </source>
</reference>
<evidence type="ECO:0000313" key="3">
    <source>
        <dbReference type="EMBL" id="MFD1201399.1"/>
    </source>
</evidence>
<keyword evidence="2" id="KW-0472">Membrane</keyword>
<comment type="caution">
    <text evidence="3">The sequence shown here is derived from an EMBL/GenBank/DDBJ whole genome shotgun (WGS) entry which is preliminary data.</text>
</comment>
<evidence type="ECO:0000256" key="1">
    <source>
        <dbReference type="SAM" id="MobiDB-lite"/>
    </source>
</evidence>
<protein>
    <submittedName>
        <fullName evidence="3">Uncharacterized protein</fullName>
    </submittedName>
</protein>
<accession>A0ABW3TMJ7</accession>
<feature type="region of interest" description="Disordered" evidence="1">
    <location>
        <begin position="1"/>
        <end position="22"/>
    </location>
</feature>
<feature type="compositionally biased region" description="Basic residues" evidence="1">
    <location>
        <begin position="1"/>
        <end position="10"/>
    </location>
</feature>
<evidence type="ECO:0000313" key="4">
    <source>
        <dbReference type="Proteomes" id="UP001597181"/>
    </source>
</evidence>
<dbReference type="Proteomes" id="UP001597181">
    <property type="component" value="Unassembled WGS sequence"/>
</dbReference>
<organism evidence="3 4">
    <name type="scientific">Leucobacter albus</name>
    <dbReference type="NCBI Taxonomy" id="272210"/>
    <lineage>
        <taxon>Bacteria</taxon>
        <taxon>Bacillati</taxon>
        <taxon>Actinomycetota</taxon>
        <taxon>Actinomycetes</taxon>
        <taxon>Micrococcales</taxon>
        <taxon>Microbacteriaceae</taxon>
        <taxon>Leucobacter</taxon>
    </lineage>
</organism>
<keyword evidence="2" id="KW-0812">Transmembrane</keyword>
<feature type="transmembrane region" description="Helical" evidence="2">
    <location>
        <begin position="27"/>
        <end position="45"/>
    </location>
</feature>
<keyword evidence="4" id="KW-1185">Reference proteome</keyword>
<dbReference type="RefSeq" id="WP_343958307.1">
    <property type="nucleotide sequence ID" value="NZ_BAAAKZ010000002.1"/>
</dbReference>
<dbReference type="EMBL" id="JBHTLY010000002">
    <property type="protein sequence ID" value="MFD1201399.1"/>
    <property type="molecule type" value="Genomic_DNA"/>
</dbReference>
<name>A0ABW3TMJ7_9MICO</name>
<keyword evidence="2" id="KW-1133">Transmembrane helix</keyword>
<gene>
    <name evidence="3" type="ORF">ACFQ3U_05775</name>
</gene>